<name>A0A6A6KKX8_HEVBR</name>
<dbReference type="EMBL" id="JAAGAX010000016">
    <property type="protein sequence ID" value="KAF2288965.1"/>
    <property type="molecule type" value="Genomic_DNA"/>
</dbReference>
<dbReference type="GO" id="GO:0005634">
    <property type="term" value="C:nucleus"/>
    <property type="evidence" value="ECO:0007669"/>
    <property type="project" value="TreeGrafter"/>
</dbReference>
<dbReference type="InterPro" id="IPR053000">
    <property type="entry name" value="WSS1-like_metalloprotease"/>
</dbReference>
<proteinExistence type="predicted"/>
<evidence type="ECO:0000313" key="2">
    <source>
        <dbReference type="Proteomes" id="UP000467840"/>
    </source>
</evidence>
<dbReference type="PANTHER" id="PTHR46622:SF3">
    <property type="entry name" value="ZINC ION BINDING PROTEIN"/>
    <property type="match status" value="1"/>
</dbReference>
<reference evidence="1 2" key="1">
    <citation type="journal article" date="2020" name="Mol. Plant">
        <title>The Chromosome-Based Rubber Tree Genome Provides New Insights into Spurge Genome Evolution and Rubber Biosynthesis.</title>
        <authorList>
            <person name="Liu J."/>
            <person name="Shi C."/>
            <person name="Shi C.C."/>
            <person name="Li W."/>
            <person name="Zhang Q.J."/>
            <person name="Zhang Y."/>
            <person name="Li K."/>
            <person name="Lu H.F."/>
            <person name="Shi C."/>
            <person name="Zhu S.T."/>
            <person name="Xiao Z.Y."/>
            <person name="Nan H."/>
            <person name="Yue Y."/>
            <person name="Zhu X.G."/>
            <person name="Wu Y."/>
            <person name="Hong X.N."/>
            <person name="Fan G.Y."/>
            <person name="Tong Y."/>
            <person name="Zhang D."/>
            <person name="Mao C.L."/>
            <person name="Liu Y.L."/>
            <person name="Hao S.J."/>
            <person name="Liu W.Q."/>
            <person name="Lv M.Q."/>
            <person name="Zhang H.B."/>
            <person name="Liu Y."/>
            <person name="Hu-Tang G.R."/>
            <person name="Wang J.P."/>
            <person name="Wang J.H."/>
            <person name="Sun Y.H."/>
            <person name="Ni S.B."/>
            <person name="Chen W.B."/>
            <person name="Zhang X.C."/>
            <person name="Jiao Y.N."/>
            <person name="Eichler E.E."/>
            <person name="Li G.H."/>
            <person name="Liu X."/>
            <person name="Gao L.Z."/>
        </authorList>
    </citation>
    <scope>NUCLEOTIDE SEQUENCE [LARGE SCALE GENOMIC DNA]</scope>
    <source>
        <strain evidence="2">cv. GT1</strain>
        <tissue evidence="1">Leaf</tissue>
    </source>
</reference>
<organism evidence="1 2">
    <name type="scientific">Hevea brasiliensis</name>
    <name type="common">Para rubber tree</name>
    <name type="synonym">Siphonia brasiliensis</name>
    <dbReference type="NCBI Taxonomy" id="3981"/>
    <lineage>
        <taxon>Eukaryota</taxon>
        <taxon>Viridiplantae</taxon>
        <taxon>Streptophyta</taxon>
        <taxon>Embryophyta</taxon>
        <taxon>Tracheophyta</taxon>
        <taxon>Spermatophyta</taxon>
        <taxon>Magnoliopsida</taxon>
        <taxon>eudicotyledons</taxon>
        <taxon>Gunneridae</taxon>
        <taxon>Pentapetalae</taxon>
        <taxon>rosids</taxon>
        <taxon>fabids</taxon>
        <taxon>Malpighiales</taxon>
        <taxon>Euphorbiaceae</taxon>
        <taxon>Crotonoideae</taxon>
        <taxon>Micrandreae</taxon>
        <taxon>Hevea</taxon>
    </lineage>
</organism>
<dbReference type="AlphaFoldDB" id="A0A6A6KKX8"/>
<dbReference type="PANTHER" id="PTHR46622">
    <property type="entry name" value="DNA-DEPENDENT METALLOPROTEASE WSS1"/>
    <property type="match status" value="1"/>
</dbReference>
<dbReference type="Proteomes" id="UP000467840">
    <property type="component" value="Chromosome 8"/>
</dbReference>
<gene>
    <name evidence="1" type="ORF">GH714_023144</name>
</gene>
<dbReference type="GO" id="GO:0006281">
    <property type="term" value="P:DNA repair"/>
    <property type="evidence" value="ECO:0007669"/>
    <property type="project" value="TreeGrafter"/>
</dbReference>
<dbReference type="GO" id="GO:0008237">
    <property type="term" value="F:metallopeptidase activity"/>
    <property type="evidence" value="ECO:0007669"/>
    <property type="project" value="TreeGrafter"/>
</dbReference>
<sequence>MLPSGPKRLGGDTTIMVALSPIQAAAMAAERRLQDEIWCGSQSAEVFEEGESSNDVTKDLLDVGQSTGCSRPDNGSKLNHDKVHNAEEHAMWECGVCTLLNPSMEIFIWPSSVNAHPILGLDRCDPEVLFGWENSLDFPKLVAFCNTGRSKEKDANCVALVCQKMMLV</sequence>
<comment type="caution">
    <text evidence="1">The sequence shown here is derived from an EMBL/GenBank/DDBJ whole genome shotgun (WGS) entry which is preliminary data.</text>
</comment>
<evidence type="ECO:0000313" key="1">
    <source>
        <dbReference type="EMBL" id="KAF2288965.1"/>
    </source>
</evidence>
<protein>
    <submittedName>
        <fullName evidence="1">Uncharacterized protein</fullName>
    </submittedName>
</protein>
<accession>A0A6A6KKX8</accession>
<keyword evidence="2" id="KW-1185">Reference proteome</keyword>